<feature type="chain" id="PRO_5020220706" description="Alpha/beta hydrolase domain-containing protein" evidence="1">
    <location>
        <begin position="24"/>
        <end position="666"/>
    </location>
</feature>
<evidence type="ECO:0000313" key="4">
    <source>
        <dbReference type="Proteomes" id="UP000292085"/>
    </source>
</evidence>
<feature type="domain" description="Alpha/beta hydrolase" evidence="2">
    <location>
        <begin position="256"/>
        <end position="653"/>
    </location>
</feature>
<comment type="caution">
    <text evidence="3">The sequence shown here is derived from an EMBL/GenBank/DDBJ whole genome shotgun (WGS) entry which is preliminary data.</text>
</comment>
<dbReference type="RefSeq" id="WP_130158046.1">
    <property type="nucleotide sequence ID" value="NZ_SGIS01000018.1"/>
</dbReference>
<dbReference type="AlphaFoldDB" id="A0A4Q6Y3W8"/>
<keyword evidence="4" id="KW-1185">Reference proteome</keyword>
<proteinExistence type="predicted"/>
<dbReference type="Proteomes" id="UP000292085">
    <property type="component" value="Unassembled WGS sequence"/>
</dbReference>
<dbReference type="InterPro" id="IPR045394">
    <property type="entry name" value="Abhydrolase_dom"/>
</dbReference>
<gene>
    <name evidence="3" type="ORF">EWE75_12750</name>
</gene>
<evidence type="ECO:0000259" key="2">
    <source>
        <dbReference type="Pfam" id="PF20091"/>
    </source>
</evidence>
<protein>
    <recommendedName>
        <fullName evidence="2">Alpha/beta hydrolase domain-containing protein</fullName>
    </recommendedName>
</protein>
<name>A0A4Q6Y3W8_9SPHN</name>
<dbReference type="EMBL" id="SGIS01000018">
    <property type="protein sequence ID" value="RZF64037.1"/>
    <property type="molecule type" value="Genomic_DNA"/>
</dbReference>
<evidence type="ECO:0000313" key="3">
    <source>
        <dbReference type="EMBL" id="RZF64037.1"/>
    </source>
</evidence>
<dbReference type="OrthoDB" id="9779952at2"/>
<accession>A0A4Q6Y3W8</accession>
<sequence>MPKSHIFLAGSALAMLLAAPASARLEHIQIDSVTPAKTATPTRYEIVRGRFFGTLDPADPHNRIITDIEGASRDTHGRVAYSATFAIARPVDPAKASGVLFYDVPNRGGWPIDADPDGNVRVISGWQGDLTPGADVQSASVPIAHARDGGPLTGPVLARFVDMPAGATSLPITGSIGKPTARPAPVSLDTTKARLFRQTSDAAQPVDIASGDWAFADCSTTPFPGTPDPAKLCVRGGFDPAYAYTLIYQGKDPLVLGIGFAATRDLVAYLRSGKPDDRGTANPAGSIRWTVASGTSQSGNFLKSFVNLGFNADEAGKRVFDGVNPNIAARQVPLNLRFAVPGGAATLYEPGSEGTLWWGRYDDVARGRGTSSLLDRCAASHTCPKIIETFGSAEFWGLRMSPGLIGTDAKTDLPLPSGVRRYYFPSVTHGGSWTGGFKSEGDPKSPICALPGNPNSSLESLRAAQGMLIAWVREGKAPPTSRYPTLRNGDLVEANDAAIGFPKWPGAPSPEGKLNVFLDYDMGTGFTYHDVSGAITRQPPLVRGVIPSRVPRVNADGNETAGVPSVQLQVPLGTYLGWNIQSVGWGKGGGCGFFGGYVPFARTRAERLATHDPRPSLEERYRDHAGFVAQVRDVVAKQQANGWLRADDAQKLITQAVESDVLVTRP</sequence>
<organism evidence="3 4">
    <name type="scientific">Sphingomonas populi</name>
    <dbReference type="NCBI Taxonomy" id="2484750"/>
    <lineage>
        <taxon>Bacteria</taxon>
        <taxon>Pseudomonadati</taxon>
        <taxon>Pseudomonadota</taxon>
        <taxon>Alphaproteobacteria</taxon>
        <taxon>Sphingomonadales</taxon>
        <taxon>Sphingomonadaceae</taxon>
        <taxon>Sphingomonas</taxon>
    </lineage>
</organism>
<keyword evidence="1" id="KW-0732">Signal</keyword>
<reference evidence="3 4" key="1">
    <citation type="submission" date="2019-02" db="EMBL/GenBank/DDBJ databases">
        <authorList>
            <person name="Li Y."/>
        </authorList>
    </citation>
    <scope>NUCLEOTIDE SEQUENCE [LARGE SCALE GENOMIC DNA]</scope>
    <source>
        <strain evidence="3 4">3-7</strain>
    </source>
</reference>
<evidence type="ECO:0000256" key="1">
    <source>
        <dbReference type="SAM" id="SignalP"/>
    </source>
</evidence>
<dbReference type="Pfam" id="PF20091">
    <property type="entry name" value="Abhydrolase_10"/>
    <property type="match status" value="1"/>
</dbReference>
<feature type="signal peptide" evidence="1">
    <location>
        <begin position="1"/>
        <end position="23"/>
    </location>
</feature>